<proteinExistence type="inferred from homology"/>
<dbReference type="SUPFAM" id="SSF52980">
    <property type="entry name" value="Restriction endonuclease-like"/>
    <property type="match status" value="1"/>
</dbReference>
<dbReference type="RefSeq" id="WP_210229554.1">
    <property type="nucleotide sequence ID" value="NZ_CP076022.1"/>
</dbReference>
<comment type="similarity">
    <text evidence="1 2">Belongs to the UPF0102 family.</text>
</comment>
<reference evidence="3 4" key="1">
    <citation type="submission" date="2021-05" db="EMBL/GenBank/DDBJ databases">
        <title>Novel species in genus Arthrobacter.</title>
        <authorList>
            <person name="Zhang G."/>
        </authorList>
    </citation>
    <scope>NUCLEOTIDE SEQUENCE [LARGE SCALE GENOMIC DNA]</scope>
    <source>
        <strain evidence="4">zg-ZUI227</strain>
    </source>
</reference>
<dbReference type="InterPro" id="IPR003509">
    <property type="entry name" value="UPF0102_YraN-like"/>
</dbReference>
<protein>
    <recommendedName>
        <fullName evidence="2">UPF0102 protein KKR91_11140</fullName>
    </recommendedName>
</protein>
<dbReference type="PANTHER" id="PTHR34039">
    <property type="entry name" value="UPF0102 PROTEIN YRAN"/>
    <property type="match status" value="1"/>
</dbReference>
<keyword evidence="4" id="KW-1185">Reference proteome</keyword>
<evidence type="ECO:0000313" key="4">
    <source>
        <dbReference type="Proteomes" id="UP000676885"/>
    </source>
</evidence>
<accession>A0A975M329</accession>
<dbReference type="Pfam" id="PF02021">
    <property type="entry name" value="UPF0102"/>
    <property type="match status" value="1"/>
</dbReference>
<dbReference type="InterPro" id="IPR011856">
    <property type="entry name" value="tRNA_endonuc-like_dom_sf"/>
</dbReference>
<sequence>MRAKDSLGRRGEDLAAGYLAAAGIEVIDRNWRCPDGEIDVVGIEDGTLVIVEVKTRSSLDYGHPFEAITPAKLARLYLLASRWKQSQDRRFAGFRVDAVSILDDGAGNPVIEHLREVTP</sequence>
<dbReference type="HAMAP" id="MF_00048">
    <property type="entry name" value="UPF0102"/>
    <property type="match status" value="1"/>
</dbReference>
<organism evidence="3 4">
    <name type="scientific">Arthrobacter jiangjiafuii</name>
    <dbReference type="NCBI Taxonomy" id="2817475"/>
    <lineage>
        <taxon>Bacteria</taxon>
        <taxon>Bacillati</taxon>
        <taxon>Actinomycetota</taxon>
        <taxon>Actinomycetes</taxon>
        <taxon>Micrococcales</taxon>
        <taxon>Micrococcaceae</taxon>
        <taxon>Arthrobacter</taxon>
    </lineage>
</organism>
<dbReference type="KEGG" id="ajg:KKR91_11140"/>
<dbReference type="Proteomes" id="UP000676885">
    <property type="component" value="Chromosome"/>
</dbReference>
<name>A0A975M329_9MICC</name>
<evidence type="ECO:0000256" key="1">
    <source>
        <dbReference type="ARBA" id="ARBA00006738"/>
    </source>
</evidence>
<dbReference type="AlphaFoldDB" id="A0A975M329"/>
<gene>
    <name evidence="3" type="ORF">KKR91_11140</name>
</gene>
<evidence type="ECO:0000313" key="3">
    <source>
        <dbReference type="EMBL" id="QWC09068.1"/>
    </source>
</evidence>
<dbReference type="EMBL" id="CP076022">
    <property type="protein sequence ID" value="QWC09068.1"/>
    <property type="molecule type" value="Genomic_DNA"/>
</dbReference>
<dbReference type="InterPro" id="IPR011335">
    <property type="entry name" value="Restrct_endonuc-II-like"/>
</dbReference>
<dbReference type="CDD" id="cd20736">
    <property type="entry name" value="PoNe_Nuclease"/>
    <property type="match status" value="1"/>
</dbReference>
<dbReference type="NCBIfam" id="NF009154">
    <property type="entry name" value="PRK12497.3-3"/>
    <property type="match status" value="1"/>
</dbReference>
<dbReference type="GO" id="GO:0003676">
    <property type="term" value="F:nucleic acid binding"/>
    <property type="evidence" value="ECO:0007669"/>
    <property type="project" value="InterPro"/>
</dbReference>
<dbReference type="PANTHER" id="PTHR34039:SF1">
    <property type="entry name" value="UPF0102 PROTEIN YRAN"/>
    <property type="match status" value="1"/>
</dbReference>
<evidence type="ECO:0000256" key="2">
    <source>
        <dbReference type="HAMAP-Rule" id="MF_00048"/>
    </source>
</evidence>
<dbReference type="Gene3D" id="3.40.1350.10">
    <property type="match status" value="1"/>
</dbReference>